<proteinExistence type="predicted"/>
<feature type="compositionally biased region" description="Polar residues" evidence="1">
    <location>
        <begin position="413"/>
        <end position="426"/>
    </location>
</feature>
<feature type="region of interest" description="Disordered" evidence="1">
    <location>
        <begin position="413"/>
        <end position="444"/>
    </location>
</feature>
<feature type="compositionally biased region" description="Low complexity" evidence="1">
    <location>
        <begin position="33"/>
        <end position="59"/>
    </location>
</feature>
<feature type="compositionally biased region" description="Polar residues" evidence="1">
    <location>
        <begin position="1"/>
        <end position="19"/>
    </location>
</feature>
<gene>
    <name evidence="2" type="ORF">RS030_162465</name>
</gene>
<evidence type="ECO:0000313" key="3">
    <source>
        <dbReference type="Proteomes" id="UP001311799"/>
    </source>
</evidence>
<reference evidence="2 3" key="1">
    <citation type="submission" date="2023-10" db="EMBL/GenBank/DDBJ databases">
        <title>Comparative genomics analysis reveals potential genetic determinants of host preference in Cryptosporidium xiaoi.</title>
        <authorList>
            <person name="Xiao L."/>
            <person name="Li J."/>
        </authorList>
    </citation>
    <scope>NUCLEOTIDE SEQUENCE [LARGE SCALE GENOMIC DNA]</scope>
    <source>
        <strain evidence="2 3">52996</strain>
    </source>
</reference>
<organism evidence="2 3">
    <name type="scientific">Cryptosporidium xiaoi</name>
    <dbReference type="NCBI Taxonomy" id="659607"/>
    <lineage>
        <taxon>Eukaryota</taxon>
        <taxon>Sar</taxon>
        <taxon>Alveolata</taxon>
        <taxon>Apicomplexa</taxon>
        <taxon>Conoidasida</taxon>
        <taxon>Coccidia</taxon>
        <taxon>Eucoccidiorida</taxon>
        <taxon>Eimeriorina</taxon>
        <taxon>Cryptosporidiidae</taxon>
        <taxon>Cryptosporidium</taxon>
    </lineage>
</organism>
<evidence type="ECO:0000313" key="2">
    <source>
        <dbReference type="EMBL" id="KAK6590363.1"/>
    </source>
</evidence>
<comment type="caution">
    <text evidence="2">The sequence shown here is derived from an EMBL/GenBank/DDBJ whole genome shotgun (WGS) entry which is preliminary data.</text>
</comment>
<accession>A0AAV9Y069</accession>
<sequence>MPSSSTSPQELQATTSTVPTKHINGLDENQVLSPPSTTLTPSSTPSTTPTYSTSSMTSSNFGQQQQSVISGTVNNTNSAIPSMSPVNSINGVNIPTNNQISTFNNGMLNTAFYSDPNVMQLLLSNLIQSNQSGYMTGMYPINHGYGGSAVHFGSGIGTPYFGNYCIQNGIPIPFGSYVPINQSAFGLIGGDFSEQLVANKNIQDKVGSASTIIDSKQNQLTPERSTNEYNNIFNLYDKKTELPAILEDNIDDVFSKKRRKETSVDSVNSLVETVATETNSTADDTVVKHNKTENDELENPKINLNDENNNSTVVDGLLIQNHSKVKQQDCANNNQVTGESSDSPNTHINNGNGVSSSLLSAIHEEELYMSSDRKTSFDKILRIHASLVGSLSWTPPIDREDVVLKPALSTSVPVESLNNNSSNASKDNGDNSNTENNNKNIQTGFNEEYNPFKRREYNSANVTCFSPRMLPDWQLNWLRDVTRSLSNVPKSPMTGIHFDRTKPAWAVSYYECETRKYYFFFIPDLSEYTIEITLAAAIGCRQNVVARGAHKRKKPGVLTFNLYSGQFEKSVPESINANLSSSVTSILKANNGSINNSNVFDSDFVSFKKDIQEHNIDNNGGRNKGKHGILESSNTFSGNYNLGGLNNLASLAALGTATAALAGSNSGQTPISIPVPNSTSVISESVLGSSNSPGTNTQTTIGVNNFGNNIFDQNIGNIATSGGKLIGLGCNFPFQFNGMPPLQQNNMASQMLFQHLQPSLLYPNTIQAQLNLSGNAHPVTTSAATLNTHHFHIPQYRYLNNNPFVMDTVNVGPGVNIENGSCQQSTVNSSFTCDQQSNNSLSSPSSSSIQVSTASTPSTSTSASTPVSMLSSKISPTSLSSSHVNSNGIDENISK</sequence>
<feature type="region of interest" description="Disordered" evidence="1">
    <location>
        <begin position="1"/>
        <end position="66"/>
    </location>
</feature>
<feature type="region of interest" description="Disordered" evidence="1">
    <location>
        <begin position="290"/>
        <end position="309"/>
    </location>
</feature>
<feature type="compositionally biased region" description="Low complexity" evidence="1">
    <location>
        <begin position="836"/>
        <end position="882"/>
    </location>
</feature>
<dbReference type="AlphaFoldDB" id="A0AAV9Y069"/>
<keyword evidence="3" id="KW-1185">Reference proteome</keyword>
<evidence type="ECO:0000256" key="1">
    <source>
        <dbReference type="SAM" id="MobiDB-lite"/>
    </source>
</evidence>
<dbReference type="Proteomes" id="UP001311799">
    <property type="component" value="Unassembled WGS sequence"/>
</dbReference>
<feature type="region of interest" description="Disordered" evidence="1">
    <location>
        <begin position="333"/>
        <end position="352"/>
    </location>
</feature>
<protein>
    <recommendedName>
        <fullName evidence="4">NDT80 domain-containing protein</fullName>
    </recommendedName>
</protein>
<name>A0AAV9Y069_9CRYT</name>
<feature type="region of interest" description="Disordered" evidence="1">
    <location>
        <begin position="827"/>
        <end position="895"/>
    </location>
</feature>
<dbReference type="EMBL" id="JAWDEY010000007">
    <property type="protein sequence ID" value="KAK6590363.1"/>
    <property type="molecule type" value="Genomic_DNA"/>
</dbReference>
<feature type="compositionally biased region" description="Polar residues" evidence="1">
    <location>
        <begin position="883"/>
        <end position="895"/>
    </location>
</feature>
<evidence type="ECO:0008006" key="4">
    <source>
        <dbReference type="Google" id="ProtNLM"/>
    </source>
</evidence>
<feature type="compositionally biased region" description="Low complexity" evidence="1">
    <location>
        <begin position="430"/>
        <end position="440"/>
    </location>
</feature>